<keyword evidence="1" id="KW-1133">Transmembrane helix</keyword>
<dbReference type="AlphaFoldDB" id="A0A285NZ01"/>
<organism evidence="2 3">
    <name type="scientific">Hydrogenobacter hydrogenophilus</name>
    <dbReference type="NCBI Taxonomy" id="35835"/>
    <lineage>
        <taxon>Bacteria</taxon>
        <taxon>Pseudomonadati</taxon>
        <taxon>Aquificota</taxon>
        <taxon>Aquificia</taxon>
        <taxon>Aquificales</taxon>
        <taxon>Aquificaceae</taxon>
        <taxon>Hydrogenobacter</taxon>
    </lineage>
</organism>
<dbReference type="Proteomes" id="UP000218627">
    <property type="component" value="Unassembled WGS sequence"/>
</dbReference>
<keyword evidence="1" id="KW-0472">Membrane</keyword>
<dbReference type="OrthoDB" id="14342at2"/>
<accession>A0A285NZ01</accession>
<evidence type="ECO:0000313" key="2">
    <source>
        <dbReference type="EMBL" id="SNZ14700.1"/>
    </source>
</evidence>
<feature type="transmembrane region" description="Helical" evidence="1">
    <location>
        <begin position="122"/>
        <end position="143"/>
    </location>
</feature>
<keyword evidence="3" id="KW-1185">Reference proteome</keyword>
<evidence type="ECO:0000256" key="1">
    <source>
        <dbReference type="SAM" id="Phobius"/>
    </source>
</evidence>
<feature type="transmembrane region" description="Helical" evidence="1">
    <location>
        <begin position="51"/>
        <end position="71"/>
    </location>
</feature>
<reference evidence="3" key="1">
    <citation type="submission" date="2017-09" db="EMBL/GenBank/DDBJ databases">
        <authorList>
            <person name="Varghese N."/>
            <person name="Submissions S."/>
        </authorList>
    </citation>
    <scope>NUCLEOTIDE SEQUENCE [LARGE SCALE GENOMIC DNA]</scope>
    <source>
        <strain evidence="3">DSM 2913</strain>
    </source>
</reference>
<feature type="transmembrane region" description="Helical" evidence="1">
    <location>
        <begin position="83"/>
        <end position="102"/>
    </location>
</feature>
<keyword evidence="1" id="KW-0812">Transmembrane</keyword>
<proteinExistence type="predicted"/>
<dbReference type="EMBL" id="OBEN01000006">
    <property type="protein sequence ID" value="SNZ14700.1"/>
    <property type="molecule type" value="Genomic_DNA"/>
</dbReference>
<protein>
    <submittedName>
        <fullName evidence="2">Putative membrane protein</fullName>
    </submittedName>
</protein>
<name>A0A285NZ01_9AQUI</name>
<feature type="transmembrane region" description="Helical" evidence="1">
    <location>
        <begin position="12"/>
        <end position="30"/>
    </location>
</feature>
<gene>
    <name evidence="2" type="ORF">SAMN06265353_1172</name>
</gene>
<sequence>MDYPITKFFHLLGIFIWISASSSLGLFMIYSTRKETGCNQHILRNFYRWMTNLEIAGFVLAIFSGLYMLHLLRYKFDIIWLNYKLPLVFGVILPLEVLNFWFVNIYIPKSQDKLKAYRRYDLFNYLVALPLLVISLLIVYFAVVKP</sequence>
<evidence type="ECO:0000313" key="3">
    <source>
        <dbReference type="Proteomes" id="UP000218627"/>
    </source>
</evidence>